<dbReference type="Pfam" id="PF01960">
    <property type="entry name" value="ArgJ"/>
    <property type="match status" value="1"/>
</dbReference>
<comment type="pathway">
    <text evidence="9">Amino-acid biosynthesis; L-arginine biosynthesis; N(2)-acetyl-L-ornithine from L-glutamate: step 1/4.</text>
</comment>
<feature type="chain" id="PRO_5034621549" description="Arginine biosynthesis bifunctional protein ArgJ beta chain" evidence="9">
    <location>
        <begin position="222"/>
        <end position="439"/>
    </location>
</feature>
<keyword evidence="9" id="KW-0511">Multifunctional enzyme</keyword>
<evidence type="ECO:0000256" key="9">
    <source>
        <dbReference type="HAMAP-Rule" id="MF_01106"/>
    </source>
</evidence>
<dbReference type="GO" id="GO:0006592">
    <property type="term" value="P:ornithine biosynthetic process"/>
    <property type="evidence" value="ECO:0007669"/>
    <property type="project" value="TreeGrafter"/>
</dbReference>
<feature type="region of interest" description="Disordered" evidence="10">
    <location>
        <begin position="1"/>
        <end position="34"/>
    </location>
</feature>
<dbReference type="EC" id="2.3.1.35" evidence="9"/>
<dbReference type="NCBIfam" id="TIGR00120">
    <property type="entry name" value="ArgJ"/>
    <property type="match status" value="1"/>
</dbReference>
<dbReference type="RefSeq" id="WP_081948327.1">
    <property type="nucleotide sequence ID" value="NZ_JRMP02000012.1"/>
</dbReference>
<feature type="binding site" evidence="9">
    <location>
        <position position="308"/>
    </location>
    <ligand>
        <name>substrate</name>
    </ligand>
</feature>
<evidence type="ECO:0000256" key="5">
    <source>
        <dbReference type="ARBA" id="ARBA00022679"/>
    </source>
</evidence>
<keyword evidence="7 9" id="KW-0012">Acyltransferase</keyword>
<reference evidence="12" key="3">
    <citation type="submission" date="2018-04" db="EMBL/GenBank/DDBJ databases">
        <authorList>
            <person name="Sheh A."/>
            <person name="Shen Z."/>
            <person name="Mannion A.J."/>
            <person name="Fox J.G."/>
        </authorList>
    </citation>
    <scope>NUCLEOTIDE SEQUENCE</scope>
    <source>
        <strain evidence="12">MIT 97-6194</strain>
    </source>
</reference>
<feature type="chain" id="PRO_5034621550" description="Arginine biosynthesis bifunctional protein ArgJ alpha chain" evidence="9">
    <location>
        <begin position="1"/>
        <end position="221"/>
    </location>
</feature>
<dbReference type="UniPathway" id="UPA00068">
    <property type="reaction ID" value="UER00106"/>
</dbReference>
<dbReference type="GO" id="GO:0005737">
    <property type="term" value="C:cytoplasm"/>
    <property type="evidence" value="ECO:0007669"/>
    <property type="project" value="UniProtKB-SubCell"/>
</dbReference>
<dbReference type="FunFam" id="3.60.70.12:FF:000001">
    <property type="entry name" value="Arginine biosynthesis bifunctional protein ArgJ, chloroplastic"/>
    <property type="match status" value="1"/>
</dbReference>
<reference evidence="11 14" key="4">
    <citation type="submission" date="2019-12" db="EMBL/GenBank/DDBJ databases">
        <title>Multi-Generational Helicobacter saguini Isolates.</title>
        <authorList>
            <person name="Mannion A."/>
            <person name="Shen Z."/>
            <person name="Fox J.G."/>
        </authorList>
    </citation>
    <scope>NUCLEOTIDE SEQUENCE [LARGE SCALE GENOMIC DNA]</scope>
    <source>
        <strain evidence="11">16-048</strain>
        <strain evidence="14">16-048 (F4)</strain>
    </source>
</reference>
<feature type="binding site" evidence="9">
    <location>
        <position position="178"/>
    </location>
    <ligand>
        <name>substrate</name>
    </ligand>
</feature>
<comment type="similarity">
    <text evidence="1 9">Belongs to the ArgJ family.</text>
</comment>
<evidence type="ECO:0000256" key="2">
    <source>
        <dbReference type="ARBA" id="ARBA00011475"/>
    </source>
</evidence>
<evidence type="ECO:0000256" key="3">
    <source>
        <dbReference type="ARBA" id="ARBA00022571"/>
    </source>
</evidence>
<evidence type="ECO:0000313" key="14">
    <source>
        <dbReference type="Proteomes" id="UP000477070"/>
    </source>
</evidence>
<organism evidence="12 13">
    <name type="scientific">Helicobacter saguini</name>
    <dbReference type="NCBI Taxonomy" id="1548018"/>
    <lineage>
        <taxon>Bacteria</taxon>
        <taxon>Pseudomonadati</taxon>
        <taxon>Campylobacterota</taxon>
        <taxon>Epsilonproteobacteria</taxon>
        <taxon>Campylobacterales</taxon>
        <taxon>Helicobacteraceae</taxon>
        <taxon>Helicobacter</taxon>
    </lineage>
</organism>
<evidence type="ECO:0000256" key="6">
    <source>
        <dbReference type="ARBA" id="ARBA00022813"/>
    </source>
</evidence>
<feature type="binding site" evidence="9">
    <location>
        <position position="211"/>
    </location>
    <ligand>
        <name>substrate</name>
    </ligand>
</feature>
<feature type="binding site" evidence="9">
    <location>
        <position position="434"/>
    </location>
    <ligand>
        <name>substrate</name>
    </ligand>
</feature>
<dbReference type="PANTHER" id="PTHR23100">
    <property type="entry name" value="ARGININE BIOSYNTHESIS BIFUNCTIONAL PROTEIN ARGJ"/>
    <property type="match status" value="1"/>
</dbReference>
<dbReference type="GO" id="GO:0004042">
    <property type="term" value="F:L-glutamate N-acetyltransferase activity"/>
    <property type="evidence" value="ECO:0007669"/>
    <property type="project" value="UniProtKB-UniRule"/>
</dbReference>
<dbReference type="InterPro" id="IPR016117">
    <property type="entry name" value="ArgJ-like_dom_sf"/>
</dbReference>
<gene>
    <name evidence="9 12" type="primary">argJ</name>
    <name evidence="11" type="ORF">DCO61_09110</name>
    <name evidence="12" type="ORF">LS64_007990</name>
</gene>
<evidence type="ECO:0000313" key="11">
    <source>
        <dbReference type="EMBL" id="MWV70150.1"/>
    </source>
</evidence>
<evidence type="ECO:0000313" key="13">
    <source>
        <dbReference type="Proteomes" id="UP000029714"/>
    </source>
</evidence>
<dbReference type="GO" id="GO:0004358">
    <property type="term" value="F:L-glutamate N-acetyltransferase activity, acting on acetyl-L-ornithine as donor"/>
    <property type="evidence" value="ECO:0007669"/>
    <property type="project" value="UniProtKB-UniRule"/>
</dbReference>
<dbReference type="EMBL" id="QBIU01000002">
    <property type="protein sequence ID" value="MWV70150.1"/>
    <property type="molecule type" value="Genomic_DNA"/>
</dbReference>
<dbReference type="EC" id="2.3.1.1" evidence="9"/>
<sequence>MQDVKEDSIESKKAKVSATPKDSIESKSSKISKTPSLPQGFKLSGIKANIKYKNRFDLALIYSKSACVAAGVWTKNKVQAACISYNKAVIDNNIHAIMINSGFANACTGLQGDKNCIICARGLSENLSVDSTNILLASTGVIGQQLPMDRILKAIPKLVGNKKASKDSIKQASRAIMTTDTYPKTFGVKFALESTNADTPKVKARIWGMAKGSGMIHPNMGTMLGFILTDAAIDKALLNDALSEVVNDSFNQISVDGDTSTNDMAIVLANGKAGNALIDKKGKDYETFKNALKQVCVNLAKKIARDGEGATHLLEVVVKGARDKAQARALSKAIIGSNLVKTAIFGKDANWGRIICAMGYSNSDFDAGKLDLSFESKKGSVEIVKQGVGVKFSETKARSVLGAQKVRIIVNLNDGKEEAKAWGCDLSYDYIKINADYRS</sequence>
<name>A0A347VK04_9HELI</name>
<reference evidence="12 13" key="2">
    <citation type="journal article" date="2016" name="Infect. Immun.">
        <title>Helicobacter saguini, a Novel Helicobacter Isolated from Cotton-Top Tamarins with Ulcerative Colitis, Has Proinflammatory Properties and Induces Typhlocolitis and Dysplasia in Gnotobiotic IL-10-/- Mice.</title>
        <authorList>
            <person name="Shen Z."/>
            <person name="Mannion A."/>
            <person name="Whary M.T."/>
            <person name="Muthupalani S."/>
            <person name="Sheh A."/>
            <person name="Feng Y."/>
            <person name="Gong G."/>
            <person name="Vandamme P."/>
            <person name="Holcombe H.R."/>
            <person name="Paster B.J."/>
            <person name="Fox J.G."/>
        </authorList>
    </citation>
    <scope>NUCLEOTIDE SEQUENCE [LARGE SCALE GENOMIC DNA]</scope>
    <source>
        <strain evidence="12 13">MIT 97-6194</strain>
    </source>
</reference>
<feature type="site" description="Involved in the stabilization of negative charge on the oxyanion by the formation of the oxyanion hole" evidence="9">
    <location>
        <position position="139"/>
    </location>
</feature>
<evidence type="ECO:0000313" key="12">
    <source>
        <dbReference type="EMBL" id="TLD93723.1"/>
    </source>
</evidence>
<dbReference type="Proteomes" id="UP000477070">
    <property type="component" value="Unassembled WGS sequence"/>
</dbReference>
<dbReference type="Gene3D" id="3.60.70.12">
    <property type="entry name" value="L-amino peptidase D-ALA esterase/amidase"/>
    <property type="match status" value="1"/>
</dbReference>
<feature type="site" description="Cleavage; by autolysis" evidence="9">
    <location>
        <begin position="221"/>
        <end position="222"/>
    </location>
</feature>
<dbReference type="Proteomes" id="UP000029714">
    <property type="component" value="Unassembled WGS sequence"/>
</dbReference>
<feature type="binding site" evidence="9">
    <location>
        <position position="439"/>
    </location>
    <ligand>
        <name>substrate</name>
    </ligand>
</feature>
<evidence type="ECO:0000256" key="1">
    <source>
        <dbReference type="ARBA" id="ARBA00006774"/>
    </source>
</evidence>
<evidence type="ECO:0000256" key="4">
    <source>
        <dbReference type="ARBA" id="ARBA00022605"/>
    </source>
</evidence>
<feature type="active site" description="Nucleophile" evidence="9">
    <location>
        <position position="222"/>
    </location>
</feature>
<dbReference type="GO" id="GO:0006526">
    <property type="term" value="P:L-arginine biosynthetic process"/>
    <property type="evidence" value="ECO:0007669"/>
    <property type="project" value="UniProtKB-UniRule"/>
</dbReference>
<dbReference type="SUPFAM" id="SSF56266">
    <property type="entry name" value="DmpA/ArgJ-like"/>
    <property type="match status" value="1"/>
</dbReference>
<reference evidence="12 13" key="1">
    <citation type="journal article" date="2014" name="Genome Announc.">
        <title>Draft genome sequences of eight enterohepatic helicobacter species isolated from both laboratory and wild rodents.</title>
        <authorList>
            <person name="Sheh A."/>
            <person name="Shen Z."/>
            <person name="Fox J.G."/>
        </authorList>
    </citation>
    <scope>NUCLEOTIDE SEQUENCE [LARGE SCALE GENOMIC DNA]</scope>
    <source>
        <strain evidence="12 13">MIT 97-6194</strain>
    </source>
</reference>
<dbReference type="STRING" id="1548018.LS64_08165"/>
<comment type="function">
    <text evidence="9">Catalyzes two activities which are involved in the cyclic version of arginine biosynthesis: the synthesis of N-acetylglutamate from glutamate and acetyl-CoA as the acetyl donor, and of ornithine by transacetylation between N(2)-acetylornithine and glutamate.</text>
</comment>
<dbReference type="PANTHER" id="PTHR23100:SF0">
    <property type="entry name" value="ARGININE BIOSYNTHESIS BIFUNCTIONAL PROTEIN ARGJ, MITOCHONDRIAL"/>
    <property type="match status" value="1"/>
</dbReference>
<comment type="pathway">
    <text evidence="9">Amino-acid biosynthesis; L-arginine biosynthesis; L-ornithine and N-acetyl-L-glutamate from L-glutamate and N(2)-acetyl-L-ornithine (cyclic): step 1/1.</text>
</comment>
<proteinExistence type="inferred from homology"/>
<evidence type="ECO:0000256" key="10">
    <source>
        <dbReference type="SAM" id="MobiDB-lite"/>
    </source>
</evidence>
<keyword evidence="3 9" id="KW-0055">Arginine biosynthesis</keyword>
<dbReference type="FunFam" id="3.10.20.340:FF:000001">
    <property type="entry name" value="Arginine biosynthesis bifunctional protein ArgJ, chloroplastic"/>
    <property type="match status" value="1"/>
</dbReference>
<keyword evidence="9" id="KW-0963">Cytoplasm</keyword>
<feature type="binding site" evidence="9">
    <location>
        <position position="222"/>
    </location>
    <ligand>
        <name>substrate</name>
    </ligand>
</feature>
<dbReference type="InterPro" id="IPR002813">
    <property type="entry name" value="Arg_biosynth_ArgJ"/>
</dbReference>
<evidence type="ECO:0000256" key="8">
    <source>
        <dbReference type="ARBA" id="ARBA00049439"/>
    </source>
</evidence>
<dbReference type="EMBL" id="JRMP02000012">
    <property type="protein sequence ID" value="TLD93723.1"/>
    <property type="molecule type" value="Genomic_DNA"/>
</dbReference>
<protein>
    <recommendedName>
        <fullName evidence="9">Arginine biosynthesis bifunctional protein ArgJ</fullName>
    </recommendedName>
    <domain>
        <recommendedName>
            <fullName evidence="9">Glutamate N-acetyltransferase</fullName>
            <ecNumber evidence="9">2.3.1.35</ecNumber>
        </recommendedName>
        <alternativeName>
            <fullName evidence="9">Ornithine acetyltransferase</fullName>
            <shortName evidence="9">OATase</shortName>
        </alternativeName>
        <alternativeName>
            <fullName evidence="9">Ornithine transacetylase</fullName>
        </alternativeName>
    </domain>
    <domain>
        <recommendedName>
            <fullName evidence="9">Amino-acid acetyltransferase</fullName>
            <ecNumber evidence="9">2.3.1.1</ecNumber>
        </recommendedName>
        <alternativeName>
            <fullName evidence="9">N-acetylglutamate synthase</fullName>
            <shortName evidence="9">AGSase</shortName>
        </alternativeName>
    </domain>
    <component>
        <recommendedName>
            <fullName evidence="9">Arginine biosynthesis bifunctional protein ArgJ alpha chain</fullName>
        </recommendedName>
    </component>
    <component>
        <recommendedName>
            <fullName evidence="9">Arginine biosynthesis bifunctional protein ArgJ beta chain</fullName>
        </recommendedName>
    </component>
</protein>
<comment type="subunit">
    <text evidence="2 9">Heterotetramer of two alpha and two beta chains.</text>
</comment>
<comment type="catalytic activity">
    <reaction evidence="8 9">
        <text>N(2)-acetyl-L-ornithine + L-glutamate = N-acetyl-L-glutamate + L-ornithine</text>
        <dbReference type="Rhea" id="RHEA:15349"/>
        <dbReference type="ChEBI" id="CHEBI:29985"/>
        <dbReference type="ChEBI" id="CHEBI:44337"/>
        <dbReference type="ChEBI" id="CHEBI:46911"/>
        <dbReference type="ChEBI" id="CHEBI:57805"/>
        <dbReference type="EC" id="2.3.1.35"/>
    </reaction>
</comment>
<dbReference type="HAMAP" id="MF_01106">
    <property type="entry name" value="ArgJ"/>
    <property type="match status" value="1"/>
</dbReference>
<dbReference type="OrthoDB" id="9804242at2"/>
<dbReference type="Gene3D" id="3.10.20.340">
    <property type="entry name" value="ArgJ beta chain, C-terminal domain"/>
    <property type="match status" value="1"/>
</dbReference>
<keyword evidence="5 9" id="KW-0808">Transferase</keyword>
<comment type="subcellular location">
    <subcellularLocation>
        <location evidence="9">Cytoplasm</location>
    </subcellularLocation>
</comment>
<feature type="site" description="Involved in the stabilization of negative charge on the oxyanion by the formation of the oxyanion hole" evidence="9">
    <location>
        <position position="140"/>
    </location>
</feature>
<keyword evidence="13" id="KW-1185">Reference proteome</keyword>
<accession>A0A347VK04</accession>
<feature type="compositionally biased region" description="Basic and acidic residues" evidence="10">
    <location>
        <begin position="1"/>
        <end position="13"/>
    </location>
</feature>
<dbReference type="CDD" id="cd02152">
    <property type="entry name" value="OAT"/>
    <property type="match status" value="1"/>
</dbReference>
<comment type="catalytic activity">
    <reaction evidence="9">
        <text>L-glutamate + acetyl-CoA = N-acetyl-L-glutamate + CoA + H(+)</text>
        <dbReference type="Rhea" id="RHEA:24292"/>
        <dbReference type="ChEBI" id="CHEBI:15378"/>
        <dbReference type="ChEBI" id="CHEBI:29985"/>
        <dbReference type="ChEBI" id="CHEBI:44337"/>
        <dbReference type="ChEBI" id="CHEBI:57287"/>
        <dbReference type="ChEBI" id="CHEBI:57288"/>
        <dbReference type="EC" id="2.3.1.1"/>
    </reaction>
</comment>
<dbReference type="NCBIfam" id="NF003802">
    <property type="entry name" value="PRK05388.1"/>
    <property type="match status" value="1"/>
</dbReference>
<keyword evidence="6 9" id="KW-0068">Autocatalytic cleavage</keyword>
<evidence type="ECO:0000256" key="7">
    <source>
        <dbReference type="ARBA" id="ARBA00023315"/>
    </source>
</evidence>
<dbReference type="InterPro" id="IPR042195">
    <property type="entry name" value="ArgJ_beta_C"/>
</dbReference>
<keyword evidence="4 9" id="KW-0028">Amino-acid biosynthesis</keyword>
<comment type="caution">
    <text evidence="12">The sequence shown here is derived from an EMBL/GenBank/DDBJ whole genome shotgun (WGS) entry which is preliminary data.</text>
</comment>
<dbReference type="AlphaFoldDB" id="A0A347VK04"/>